<dbReference type="EMBL" id="LSRX01000625">
    <property type="protein sequence ID" value="OLP92381.1"/>
    <property type="molecule type" value="Genomic_DNA"/>
</dbReference>
<sequence length="707" mass="77026">MRRRKDQLSDFTLTHKLADCGSRWRLACNLLREAKERGIVPNQFSYNACTGSCRKASRWVRAHLLLTQFTEASLRTDLTTFSVVASACARSGNWRQAAGVLTAQICCDLRPDRISLATASEGAEWTRAVSVFQHMSQLLISPDVTNGNIAISSCEKLAAWVEGLVLLQHMRQAGTKTNEITFNSAISTCRSWRHAQTMLMSMVDQRIPDRIGFNACLSTYAASGLWAFSLQLLNAMSCCWFAPDAFSWSSVISACRDEWYVAIGALDDAGLSSIVCYNAAVSASARALQWERALALLCGAHSRRLQADYLSFSAGITACQRLAKWRPASDLFQSMRDAAVAADSICFYAVLASFANLHKWTNVMHCFNDMQRFSLQDGVARGTVLGSYAKSAQWLCDGRSMSSGPEVANIAQRFGCSGLPRPAERAATEEKGQASEWRFGLSLLSVMAQVRAMHDRVTSNTLLALLSEAARWELAFHWLQRDLVPDGFSATALATGLAGARRWQDALALMFMLGRLRVSKELGEPRSATIAACCGRWHLVLGLMSCQLNVVTYNAALSACAAAAAWQATMSLLEAMGPLRLVADIISHTAVLDSCVSPSLWRSSLCQRKLIQTNRLRLDGLSLSACVSACELIDTISAGQPLHVNGCKTDEVVAPALNCYGEEMRKIATPCTPVLSASSYLNLDKGAAVGQSVFSVIILQKPCAAKR</sequence>
<dbReference type="OrthoDB" id="426731at2759"/>
<reference evidence="2 3" key="1">
    <citation type="submission" date="2016-02" db="EMBL/GenBank/DDBJ databases">
        <title>Genome analysis of coral dinoflagellate symbionts highlights evolutionary adaptations to a symbiotic lifestyle.</title>
        <authorList>
            <person name="Aranda M."/>
            <person name="Li Y."/>
            <person name="Liew Y.J."/>
            <person name="Baumgarten S."/>
            <person name="Simakov O."/>
            <person name="Wilson M."/>
            <person name="Piel J."/>
            <person name="Ashoor H."/>
            <person name="Bougouffa S."/>
            <person name="Bajic V.B."/>
            <person name="Ryu T."/>
            <person name="Ravasi T."/>
            <person name="Bayer T."/>
            <person name="Micklem G."/>
            <person name="Kim H."/>
            <person name="Bhak J."/>
            <person name="Lajeunesse T.C."/>
            <person name="Voolstra C.R."/>
        </authorList>
    </citation>
    <scope>NUCLEOTIDE SEQUENCE [LARGE SCALE GENOMIC DNA]</scope>
    <source>
        <strain evidence="2 3">CCMP2467</strain>
    </source>
</reference>
<evidence type="ECO:0000313" key="3">
    <source>
        <dbReference type="Proteomes" id="UP000186817"/>
    </source>
</evidence>
<comment type="caution">
    <text evidence="2">The sequence shown here is derived from an EMBL/GenBank/DDBJ whole genome shotgun (WGS) entry which is preliminary data.</text>
</comment>
<protein>
    <submittedName>
        <fullName evidence="2">Pentatricopeptide repeat-containing protein, mitochondrial</fullName>
    </submittedName>
</protein>
<keyword evidence="1" id="KW-0677">Repeat</keyword>
<dbReference type="AlphaFoldDB" id="A0A1Q9DB42"/>
<dbReference type="Proteomes" id="UP000186817">
    <property type="component" value="Unassembled WGS sequence"/>
</dbReference>
<dbReference type="InterPro" id="IPR011990">
    <property type="entry name" value="TPR-like_helical_dom_sf"/>
</dbReference>
<gene>
    <name evidence="2" type="ORF">AK812_SmicGene25816</name>
</gene>
<accession>A0A1Q9DB42</accession>
<name>A0A1Q9DB42_SYMMI</name>
<dbReference type="Gene3D" id="1.25.40.10">
    <property type="entry name" value="Tetratricopeptide repeat domain"/>
    <property type="match status" value="4"/>
</dbReference>
<evidence type="ECO:0000256" key="1">
    <source>
        <dbReference type="ARBA" id="ARBA00022737"/>
    </source>
</evidence>
<organism evidence="2 3">
    <name type="scientific">Symbiodinium microadriaticum</name>
    <name type="common">Dinoflagellate</name>
    <name type="synonym">Zooxanthella microadriatica</name>
    <dbReference type="NCBI Taxonomy" id="2951"/>
    <lineage>
        <taxon>Eukaryota</taxon>
        <taxon>Sar</taxon>
        <taxon>Alveolata</taxon>
        <taxon>Dinophyceae</taxon>
        <taxon>Suessiales</taxon>
        <taxon>Symbiodiniaceae</taxon>
        <taxon>Symbiodinium</taxon>
    </lineage>
</organism>
<proteinExistence type="predicted"/>
<keyword evidence="3" id="KW-1185">Reference proteome</keyword>
<dbReference type="PANTHER" id="PTHR47447:SF17">
    <property type="entry name" value="OS12G0638900 PROTEIN"/>
    <property type="match status" value="1"/>
</dbReference>
<dbReference type="PANTHER" id="PTHR47447">
    <property type="entry name" value="OS03G0856100 PROTEIN"/>
    <property type="match status" value="1"/>
</dbReference>
<evidence type="ECO:0000313" key="2">
    <source>
        <dbReference type="EMBL" id="OLP92381.1"/>
    </source>
</evidence>